<keyword evidence="1" id="KW-0812">Transmembrane</keyword>
<dbReference type="AlphaFoldDB" id="A0A1Y1I1H3"/>
<gene>
    <name evidence="2" type="ORF">KFL_001170200</name>
</gene>
<feature type="transmembrane region" description="Helical" evidence="1">
    <location>
        <begin position="12"/>
        <end position="30"/>
    </location>
</feature>
<keyword evidence="3" id="KW-1185">Reference proteome</keyword>
<keyword evidence="1" id="KW-1133">Transmembrane helix</keyword>
<dbReference type="PANTHER" id="PTHR35462:SF2">
    <property type="entry name" value="TRANSMEMBRANE PROTEIN"/>
    <property type="match status" value="1"/>
</dbReference>
<evidence type="ECO:0000313" key="2">
    <source>
        <dbReference type="EMBL" id="GAQ82616.1"/>
    </source>
</evidence>
<organism evidence="2 3">
    <name type="scientific">Klebsormidium nitens</name>
    <name type="common">Green alga</name>
    <name type="synonym">Ulothrix nitens</name>
    <dbReference type="NCBI Taxonomy" id="105231"/>
    <lineage>
        <taxon>Eukaryota</taxon>
        <taxon>Viridiplantae</taxon>
        <taxon>Streptophyta</taxon>
        <taxon>Klebsormidiophyceae</taxon>
        <taxon>Klebsormidiales</taxon>
        <taxon>Klebsormidiaceae</taxon>
        <taxon>Klebsormidium</taxon>
    </lineage>
</organism>
<sequence length="111" mass="12347">MSDGDTWFGTDKFQHFFAVFCITSAAIMLASRLHIIVRWRFVIGASVGFLVSAAKEIGDELHLWYGRASLRDGVADAMGIASGVAAYGLVEHWWSSRQTDKKTRPMNRPAI</sequence>
<proteinExistence type="predicted"/>
<dbReference type="EMBL" id="DF237066">
    <property type="protein sequence ID" value="GAQ82616.1"/>
    <property type="molecule type" value="Genomic_DNA"/>
</dbReference>
<dbReference type="Proteomes" id="UP000054558">
    <property type="component" value="Unassembled WGS sequence"/>
</dbReference>
<keyword evidence="1" id="KW-0472">Membrane</keyword>
<evidence type="ECO:0008006" key="4">
    <source>
        <dbReference type="Google" id="ProtNLM"/>
    </source>
</evidence>
<dbReference type="OrthoDB" id="772152at2759"/>
<reference evidence="2 3" key="1">
    <citation type="journal article" date="2014" name="Nat. Commun.">
        <title>Klebsormidium flaccidum genome reveals primary factors for plant terrestrial adaptation.</title>
        <authorList>
            <person name="Hori K."/>
            <person name="Maruyama F."/>
            <person name="Fujisawa T."/>
            <person name="Togashi T."/>
            <person name="Yamamoto N."/>
            <person name="Seo M."/>
            <person name="Sato S."/>
            <person name="Yamada T."/>
            <person name="Mori H."/>
            <person name="Tajima N."/>
            <person name="Moriyama T."/>
            <person name="Ikeuchi M."/>
            <person name="Watanabe M."/>
            <person name="Wada H."/>
            <person name="Kobayashi K."/>
            <person name="Saito M."/>
            <person name="Masuda T."/>
            <person name="Sasaki-Sekimoto Y."/>
            <person name="Mashiguchi K."/>
            <person name="Awai K."/>
            <person name="Shimojima M."/>
            <person name="Masuda S."/>
            <person name="Iwai M."/>
            <person name="Nobusawa T."/>
            <person name="Narise T."/>
            <person name="Kondo S."/>
            <person name="Saito H."/>
            <person name="Sato R."/>
            <person name="Murakawa M."/>
            <person name="Ihara Y."/>
            <person name="Oshima-Yamada Y."/>
            <person name="Ohtaka K."/>
            <person name="Satoh M."/>
            <person name="Sonobe K."/>
            <person name="Ishii M."/>
            <person name="Ohtani R."/>
            <person name="Kanamori-Sato M."/>
            <person name="Honoki R."/>
            <person name="Miyazaki D."/>
            <person name="Mochizuki H."/>
            <person name="Umetsu J."/>
            <person name="Higashi K."/>
            <person name="Shibata D."/>
            <person name="Kamiya Y."/>
            <person name="Sato N."/>
            <person name="Nakamura Y."/>
            <person name="Tabata S."/>
            <person name="Ida S."/>
            <person name="Kurokawa K."/>
            <person name="Ohta H."/>
        </authorList>
    </citation>
    <scope>NUCLEOTIDE SEQUENCE [LARGE SCALE GENOMIC DNA]</scope>
    <source>
        <strain evidence="2 3">NIES-2285</strain>
    </source>
</reference>
<dbReference type="PANTHER" id="PTHR35462">
    <property type="match status" value="1"/>
</dbReference>
<evidence type="ECO:0000256" key="1">
    <source>
        <dbReference type="SAM" id="Phobius"/>
    </source>
</evidence>
<accession>A0A1Y1I1H3</accession>
<dbReference type="OMA" id="CACTIRC"/>
<name>A0A1Y1I1H3_KLENI</name>
<protein>
    <recommendedName>
        <fullName evidence="4">VanZ-like domain-containing protein</fullName>
    </recommendedName>
</protein>
<evidence type="ECO:0000313" key="3">
    <source>
        <dbReference type="Proteomes" id="UP000054558"/>
    </source>
</evidence>